<gene>
    <name evidence="2" type="ORF">BCR42DRAFT_437396</name>
</gene>
<proteinExistence type="predicted"/>
<feature type="region of interest" description="Disordered" evidence="1">
    <location>
        <begin position="584"/>
        <end position="623"/>
    </location>
</feature>
<dbReference type="Proteomes" id="UP000193560">
    <property type="component" value="Unassembled WGS sequence"/>
</dbReference>
<sequence length="623" mass="68785">MSTSNQHEPCFRIYLGKSNWVNLNPQATSDLKAIYQKGKPTRYKLAPGLFIDILPRDVDCNSKTTELPRLMRADLCYDDDDEGNIAAQIKAKNATNQDATAMSSSSSTLAERQEAVQQNLSRFIKAELEKQGIVDAFPPIDPGQELLPQVSTLAPHRHLGLVPAPHKSKKRTLQRQKQQPSVERRPSPSVPSSQSPSLASSSSPLIDASYTPTSTKPIAKRKSSSKKTRKNAKNTTALSSTTSPSSGESTATTTNTPIKIAGKKVQPPVPYHLRSSSSSSNTEKKFKPGKSSTPHLANTVSSPLVDDVSISRVPLMSYPQKSMFDYEGKEDDDDMAGDNVNTNGSGRTNFFPAIDFITPTSQLSPFSYNHFQQQQHQQQQEQQPRTHPVTLSSPSMPIFYHHHHHHHQLQLQPRDHQFYHHARLPHFPDDGEDDDEGPPTGWNFNDWANHHHHHHRHHQHSAEDFDMYSSSMYAVSSPPPAPPAPPPPLSPFHRYDVDSVVKMGVDPSDLQQQQATTYSNDSENKADNTSSISVPSPSGTHSQLQLPIHSHQHHSLTNRYYPASQYTNISHLSSFFMPPAAATPTPSVTLVEDPPTTALLSTSSPSPTSSPSHFSVQGADTTL</sequence>
<feature type="region of interest" description="Disordered" evidence="1">
    <location>
        <begin position="160"/>
        <end position="300"/>
    </location>
</feature>
<feature type="compositionally biased region" description="Pro residues" evidence="1">
    <location>
        <begin position="477"/>
        <end position="490"/>
    </location>
</feature>
<feature type="region of interest" description="Disordered" evidence="1">
    <location>
        <begin position="370"/>
        <end position="393"/>
    </location>
</feature>
<feature type="compositionally biased region" description="Polar residues" evidence="1">
    <location>
        <begin position="290"/>
        <end position="300"/>
    </location>
</feature>
<reference evidence="2 3" key="1">
    <citation type="submission" date="2016-07" db="EMBL/GenBank/DDBJ databases">
        <title>Pervasive Adenine N6-methylation of Active Genes in Fungi.</title>
        <authorList>
            <consortium name="DOE Joint Genome Institute"/>
            <person name="Mondo S.J."/>
            <person name="Dannebaum R.O."/>
            <person name="Kuo R.C."/>
            <person name="Labutti K."/>
            <person name="Haridas S."/>
            <person name="Kuo A."/>
            <person name="Salamov A."/>
            <person name="Ahrendt S.R."/>
            <person name="Lipzen A."/>
            <person name="Sullivan W."/>
            <person name="Andreopoulos W.B."/>
            <person name="Clum A."/>
            <person name="Lindquist E."/>
            <person name="Daum C."/>
            <person name="Ramamoorthy G.K."/>
            <person name="Gryganskyi A."/>
            <person name="Culley D."/>
            <person name="Magnuson J.K."/>
            <person name="James T.Y."/>
            <person name="O'Malley M.A."/>
            <person name="Stajich J.E."/>
            <person name="Spatafora J.W."/>
            <person name="Visel A."/>
            <person name="Grigoriev I.V."/>
        </authorList>
    </citation>
    <scope>NUCLEOTIDE SEQUENCE [LARGE SCALE GENOMIC DNA]</scope>
    <source>
        <strain evidence="2 3">NRRL 1336</strain>
    </source>
</reference>
<organism evidence="2 3">
    <name type="scientific">Absidia repens</name>
    <dbReference type="NCBI Taxonomy" id="90262"/>
    <lineage>
        <taxon>Eukaryota</taxon>
        <taxon>Fungi</taxon>
        <taxon>Fungi incertae sedis</taxon>
        <taxon>Mucoromycota</taxon>
        <taxon>Mucoromycotina</taxon>
        <taxon>Mucoromycetes</taxon>
        <taxon>Mucorales</taxon>
        <taxon>Cunninghamellaceae</taxon>
        <taxon>Absidia</taxon>
    </lineage>
</organism>
<feature type="compositionally biased region" description="Low complexity" evidence="1">
    <location>
        <begin position="190"/>
        <end position="205"/>
    </location>
</feature>
<keyword evidence="3" id="KW-1185">Reference proteome</keyword>
<protein>
    <submittedName>
        <fullName evidence="2">Uncharacterized protein</fullName>
    </submittedName>
</protein>
<feature type="compositionally biased region" description="Low complexity" evidence="1">
    <location>
        <begin position="594"/>
        <end position="612"/>
    </location>
</feature>
<feature type="region of interest" description="Disordered" evidence="1">
    <location>
        <begin position="512"/>
        <end position="544"/>
    </location>
</feature>
<dbReference type="EMBL" id="MCGE01000010">
    <property type="protein sequence ID" value="ORZ17337.1"/>
    <property type="molecule type" value="Genomic_DNA"/>
</dbReference>
<feature type="compositionally biased region" description="Low complexity" evidence="1">
    <location>
        <begin position="372"/>
        <end position="383"/>
    </location>
</feature>
<evidence type="ECO:0000313" key="3">
    <source>
        <dbReference type="Proteomes" id="UP000193560"/>
    </source>
</evidence>
<feature type="compositionally biased region" description="Basic residues" evidence="1">
    <location>
        <begin position="218"/>
        <end position="232"/>
    </location>
</feature>
<comment type="caution">
    <text evidence="2">The sequence shown here is derived from an EMBL/GenBank/DDBJ whole genome shotgun (WGS) entry which is preliminary data.</text>
</comment>
<feature type="compositionally biased region" description="Low complexity" evidence="1">
    <location>
        <begin position="233"/>
        <end position="254"/>
    </location>
</feature>
<evidence type="ECO:0000313" key="2">
    <source>
        <dbReference type="EMBL" id="ORZ17337.1"/>
    </source>
</evidence>
<dbReference type="AlphaFoldDB" id="A0A1X2IKK4"/>
<evidence type="ECO:0000256" key="1">
    <source>
        <dbReference type="SAM" id="MobiDB-lite"/>
    </source>
</evidence>
<feature type="region of interest" description="Disordered" evidence="1">
    <location>
        <begin position="473"/>
        <end position="494"/>
    </location>
</feature>
<accession>A0A1X2IKK4</accession>
<name>A0A1X2IKK4_9FUNG</name>
<dbReference type="OrthoDB" id="2257138at2759"/>
<feature type="compositionally biased region" description="Polar residues" evidence="1">
    <location>
        <begin position="613"/>
        <end position="623"/>
    </location>
</feature>